<feature type="region of interest" description="Disordered" evidence="13">
    <location>
        <begin position="1"/>
        <end position="20"/>
    </location>
</feature>
<feature type="transmembrane region" description="Helical" evidence="11">
    <location>
        <begin position="168"/>
        <end position="185"/>
    </location>
</feature>
<keyword evidence="6 11" id="KW-0808">Transferase</keyword>
<evidence type="ECO:0000256" key="11">
    <source>
        <dbReference type="HAMAP-Rule" id="MF_01635"/>
    </source>
</evidence>
<evidence type="ECO:0000256" key="1">
    <source>
        <dbReference type="ARBA" id="ARBA00001946"/>
    </source>
</evidence>
<comment type="pathway">
    <text evidence="11">Cofactor biosynthesis; ubiquinone biosynthesis.</text>
</comment>
<dbReference type="NCBIfam" id="TIGR01474">
    <property type="entry name" value="ubiA_proteo"/>
    <property type="match status" value="1"/>
</dbReference>
<comment type="similarity">
    <text evidence="3 11">Belongs to the UbiA prenyltransferase family.</text>
</comment>
<feature type="transmembrane region" description="Helical" evidence="11">
    <location>
        <begin position="115"/>
        <end position="136"/>
    </location>
</feature>
<dbReference type="EC" id="2.5.1.39" evidence="11 12"/>
<feature type="transmembrane region" description="Helical" evidence="11">
    <location>
        <begin position="261"/>
        <end position="279"/>
    </location>
</feature>
<dbReference type="Pfam" id="PF01040">
    <property type="entry name" value="UbiA"/>
    <property type="match status" value="1"/>
</dbReference>
<gene>
    <name evidence="11" type="primary">ubiA</name>
    <name evidence="14" type="ORF">HT578_11610</name>
</gene>
<keyword evidence="15" id="KW-1185">Reference proteome</keyword>
<comment type="cofactor">
    <cofactor evidence="1 11">
        <name>Mg(2+)</name>
        <dbReference type="ChEBI" id="CHEBI:18420"/>
    </cofactor>
</comment>
<name>A0ABX8E852_9SPHN</name>
<reference evidence="14 15" key="1">
    <citation type="journal article" date="2021" name="Int. J. Syst. Evol. Microbiol.">
        <title>Novosphingobium decolorationis sp. nov., an aniline blue-decolourizing bacterium isolated from East Pacific sediment.</title>
        <authorList>
            <person name="Chen X."/>
            <person name="Dong B."/>
            <person name="Chen T."/>
            <person name="Ren N."/>
            <person name="Wang J."/>
            <person name="Xu Y."/>
            <person name="Yang J."/>
            <person name="Zhu S."/>
            <person name="Chen J."/>
        </authorList>
    </citation>
    <scope>NUCLEOTIDE SEQUENCE [LARGE SCALE GENOMIC DNA]</scope>
    <source>
        <strain evidence="14 15">502str22</strain>
    </source>
</reference>
<keyword evidence="5 11" id="KW-0997">Cell inner membrane</keyword>
<feature type="transmembrane region" description="Helical" evidence="11">
    <location>
        <begin position="72"/>
        <end position="94"/>
    </location>
</feature>
<feature type="transmembrane region" description="Helical" evidence="11">
    <location>
        <begin position="191"/>
        <end position="213"/>
    </location>
</feature>
<dbReference type="PROSITE" id="PS00943">
    <property type="entry name" value="UBIA"/>
    <property type="match status" value="1"/>
</dbReference>
<dbReference type="InterPro" id="IPR044878">
    <property type="entry name" value="UbiA_sf"/>
</dbReference>
<evidence type="ECO:0000313" key="15">
    <source>
        <dbReference type="Proteomes" id="UP000677126"/>
    </source>
</evidence>
<evidence type="ECO:0000256" key="10">
    <source>
        <dbReference type="ARBA" id="ARBA00023136"/>
    </source>
</evidence>
<evidence type="ECO:0000256" key="8">
    <source>
        <dbReference type="ARBA" id="ARBA00022692"/>
    </source>
</evidence>
<dbReference type="Proteomes" id="UP000677126">
    <property type="component" value="Chromosome"/>
</dbReference>
<evidence type="ECO:0000256" key="2">
    <source>
        <dbReference type="ARBA" id="ARBA00004141"/>
    </source>
</evidence>
<keyword evidence="8 11" id="KW-0812">Transmembrane</keyword>
<feature type="transmembrane region" description="Helical" evidence="11">
    <location>
        <begin position="48"/>
        <end position="66"/>
    </location>
</feature>
<evidence type="ECO:0000256" key="6">
    <source>
        <dbReference type="ARBA" id="ARBA00022679"/>
    </source>
</evidence>
<sequence length="316" mass="34499">MTGASRSGISRGVSDPTFVPDSQQRGLVAALPPQLRDYAMLARFDRPIGWWLLFWPCAWSVMLAGGEQRLGLIAWLLVGSIAMRGAGCVLNDIVDADLDRKVARTAQRPVASGRVSKKAAWGWLLLLCAVGLVVLFQLRLEAQLVALGSVALVAAYPFMKRITWWPQAWLGLVFTWGALVGWIEIRQDQLGALAALYAGSIVWCIGYDTIYAIQDREDDALVGIRSSARRLGEHVRLGVGGFYALAVAFWGLAFWTVRPDWVGLMALVPVAMHLGFQVVTLDTADGDNALARFRSNRDLGFVMVLACWVVGNAGVV</sequence>
<dbReference type="Gene3D" id="1.20.120.1780">
    <property type="entry name" value="UbiA prenyltransferase"/>
    <property type="match status" value="1"/>
</dbReference>
<evidence type="ECO:0000256" key="3">
    <source>
        <dbReference type="ARBA" id="ARBA00005985"/>
    </source>
</evidence>
<dbReference type="InterPro" id="IPR039653">
    <property type="entry name" value="Prenyltransferase"/>
</dbReference>
<keyword evidence="10 11" id="KW-0472">Membrane</keyword>
<comment type="catalytic activity">
    <reaction evidence="11">
        <text>all-trans-octaprenyl diphosphate + 4-hydroxybenzoate = 4-hydroxy-3-(all-trans-octaprenyl)benzoate + diphosphate</text>
        <dbReference type="Rhea" id="RHEA:27782"/>
        <dbReference type="ChEBI" id="CHEBI:1617"/>
        <dbReference type="ChEBI" id="CHEBI:17879"/>
        <dbReference type="ChEBI" id="CHEBI:33019"/>
        <dbReference type="ChEBI" id="CHEBI:57711"/>
        <dbReference type="EC" id="2.5.1.39"/>
    </reaction>
</comment>
<accession>A0ABX8E852</accession>
<feature type="transmembrane region" description="Helical" evidence="11">
    <location>
        <begin position="299"/>
        <end position="315"/>
    </location>
</feature>
<dbReference type="PANTHER" id="PTHR11048:SF28">
    <property type="entry name" value="4-HYDROXYBENZOATE POLYPRENYLTRANSFERASE, MITOCHONDRIAL"/>
    <property type="match status" value="1"/>
</dbReference>
<evidence type="ECO:0000256" key="4">
    <source>
        <dbReference type="ARBA" id="ARBA00022475"/>
    </source>
</evidence>
<keyword evidence="4 11" id="KW-1003">Cell membrane</keyword>
<dbReference type="PANTHER" id="PTHR11048">
    <property type="entry name" value="PRENYLTRANSFERASES"/>
    <property type="match status" value="1"/>
</dbReference>
<keyword evidence="7 11" id="KW-0831">Ubiquinone biosynthesis</keyword>
<organism evidence="14 15">
    <name type="scientific">Novosphingobium decolorationis</name>
    <dbReference type="NCBI Taxonomy" id="2698673"/>
    <lineage>
        <taxon>Bacteria</taxon>
        <taxon>Pseudomonadati</taxon>
        <taxon>Pseudomonadota</taxon>
        <taxon>Alphaproteobacteria</taxon>
        <taxon>Sphingomonadales</taxon>
        <taxon>Sphingomonadaceae</taxon>
        <taxon>Novosphingobium</taxon>
    </lineage>
</organism>
<evidence type="ECO:0000256" key="13">
    <source>
        <dbReference type="SAM" id="MobiDB-lite"/>
    </source>
</evidence>
<proteinExistence type="inferred from homology"/>
<evidence type="ECO:0000256" key="5">
    <source>
        <dbReference type="ARBA" id="ARBA00022519"/>
    </source>
</evidence>
<dbReference type="Gene3D" id="1.10.357.140">
    <property type="entry name" value="UbiA prenyltransferase"/>
    <property type="match status" value="1"/>
</dbReference>
<keyword evidence="9 11" id="KW-1133">Transmembrane helix</keyword>
<keyword evidence="11" id="KW-0460">Magnesium</keyword>
<evidence type="ECO:0000256" key="9">
    <source>
        <dbReference type="ARBA" id="ARBA00022989"/>
    </source>
</evidence>
<evidence type="ECO:0000313" key="14">
    <source>
        <dbReference type="EMBL" id="QVM84246.1"/>
    </source>
</evidence>
<dbReference type="InterPro" id="IPR006370">
    <property type="entry name" value="HB_polyprenyltransferase-like"/>
</dbReference>
<dbReference type="RefSeq" id="WP_213499598.1">
    <property type="nucleotide sequence ID" value="NZ_CP054856.1"/>
</dbReference>
<dbReference type="InterPro" id="IPR030470">
    <property type="entry name" value="UbiA_prenylTrfase_CS"/>
</dbReference>
<dbReference type="CDD" id="cd13959">
    <property type="entry name" value="PT_UbiA_COQ2"/>
    <property type="match status" value="1"/>
</dbReference>
<comment type="subcellular location">
    <subcellularLocation>
        <location evidence="11">Cell inner membrane</location>
        <topology evidence="11">Multi-pass membrane protein</topology>
    </subcellularLocation>
    <subcellularLocation>
        <location evidence="2">Membrane</location>
        <topology evidence="2">Multi-pass membrane protein</topology>
    </subcellularLocation>
</comment>
<comment type="function">
    <text evidence="11">Catalyzes the prenylation of para-hydroxybenzoate (PHB) with an all-trans polyprenyl group. Mediates the second step in the final reaction sequence of ubiquinone-8 (UQ-8) biosynthesis, which is the condensation of the polyisoprenoid side chain with PHB, generating the first membrane-bound Q intermediate 3-octaprenyl-4-hydroxybenzoate.</text>
</comment>
<dbReference type="EMBL" id="CP054856">
    <property type="protein sequence ID" value="QVM84246.1"/>
    <property type="molecule type" value="Genomic_DNA"/>
</dbReference>
<dbReference type="HAMAP" id="MF_01635">
    <property type="entry name" value="UbiA"/>
    <property type="match status" value="1"/>
</dbReference>
<dbReference type="InterPro" id="IPR000537">
    <property type="entry name" value="UbiA_prenyltransferase"/>
</dbReference>
<evidence type="ECO:0000256" key="12">
    <source>
        <dbReference type="NCBIfam" id="TIGR01474"/>
    </source>
</evidence>
<protein>
    <recommendedName>
        <fullName evidence="11 12">4-hydroxybenzoate octaprenyltransferase</fullName>
        <ecNumber evidence="11 12">2.5.1.39</ecNumber>
    </recommendedName>
    <alternativeName>
        <fullName evidence="11">4-HB polyprenyltransferase</fullName>
    </alternativeName>
</protein>
<feature type="transmembrane region" description="Helical" evidence="11">
    <location>
        <begin position="234"/>
        <end position="255"/>
    </location>
</feature>
<evidence type="ECO:0000256" key="7">
    <source>
        <dbReference type="ARBA" id="ARBA00022688"/>
    </source>
</evidence>